<reference evidence="1 2" key="1">
    <citation type="submission" date="2019-08" db="EMBL/GenBank/DDBJ databases">
        <title>In-depth cultivation of the pig gut microbiome towards novel bacterial diversity and tailored functional studies.</title>
        <authorList>
            <person name="Wylensek D."/>
            <person name="Hitch T.C.A."/>
            <person name="Clavel T."/>
        </authorList>
    </citation>
    <scope>NUCLEOTIDE SEQUENCE [LARGE SCALE GENOMIC DNA]</scope>
    <source>
        <strain evidence="1 2">CA-Schmier-601-WT-3</strain>
    </source>
</reference>
<name>A0A844FRW5_9FIRM</name>
<protein>
    <submittedName>
        <fullName evidence="1">Uncharacterized protein</fullName>
    </submittedName>
</protein>
<keyword evidence="2" id="KW-1185">Reference proteome</keyword>
<dbReference type="EMBL" id="VUNM01000002">
    <property type="protein sequence ID" value="MST88424.1"/>
    <property type="molecule type" value="Genomic_DNA"/>
</dbReference>
<gene>
    <name evidence="1" type="ORF">FYJ79_02310</name>
</gene>
<comment type="caution">
    <text evidence="1">The sequence shown here is derived from an EMBL/GenBank/DDBJ whole genome shotgun (WGS) entry which is preliminary data.</text>
</comment>
<sequence length="152" mass="17818">MKQLLKIELNENVVVKKEGMIDEQKLMQLIAMGVTDLLNHQKTDYTNVESILEQYLELEAIGHLALYLRYHDHLQECYLLKAYDLEIKPMTIILYQDKEHYRIKTDYQESSLKLAIFIYAIIIARGLSSKNQHLLLFSLYCLFFEQGGDDNG</sequence>
<organism evidence="1 2">
    <name type="scientific">Sharpea porci</name>
    <dbReference type="NCBI Taxonomy" id="2652286"/>
    <lineage>
        <taxon>Bacteria</taxon>
        <taxon>Bacillati</taxon>
        <taxon>Bacillota</taxon>
        <taxon>Erysipelotrichia</taxon>
        <taxon>Erysipelotrichales</taxon>
        <taxon>Coprobacillaceae</taxon>
        <taxon>Sharpea</taxon>
    </lineage>
</organism>
<dbReference type="Proteomes" id="UP000442619">
    <property type="component" value="Unassembled WGS sequence"/>
</dbReference>
<accession>A0A844FRW5</accession>
<evidence type="ECO:0000313" key="1">
    <source>
        <dbReference type="EMBL" id="MST88424.1"/>
    </source>
</evidence>
<dbReference type="AlphaFoldDB" id="A0A844FRW5"/>
<proteinExistence type="predicted"/>
<dbReference type="RefSeq" id="WP_154514355.1">
    <property type="nucleotide sequence ID" value="NZ_JAQXUV010000035.1"/>
</dbReference>
<evidence type="ECO:0000313" key="2">
    <source>
        <dbReference type="Proteomes" id="UP000442619"/>
    </source>
</evidence>